<protein>
    <submittedName>
        <fullName evidence="3">Uncharacterized protein</fullName>
    </submittedName>
</protein>
<dbReference type="EMBL" id="LR797188">
    <property type="protein sequence ID" value="CAB4192848.1"/>
    <property type="molecule type" value="Genomic_DNA"/>
</dbReference>
<accession>A0A6J5MY89</accession>
<evidence type="ECO:0000313" key="6">
    <source>
        <dbReference type="EMBL" id="CAB4185699.1"/>
    </source>
</evidence>
<evidence type="ECO:0000313" key="3">
    <source>
        <dbReference type="EMBL" id="CAB4150911.1"/>
    </source>
</evidence>
<feature type="transmembrane region" description="Helical" evidence="1">
    <location>
        <begin position="7"/>
        <end position="26"/>
    </location>
</feature>
<evidence type="ECO:0000313" key="2">
    <source>
        <dbReference type="EMBL" id="CAB4145983.1"/>
    </source>
</evidence>
<evidence type="ECO:0000256" key="1">
    <source>
        <dbReference type="SAM" id="Phobius"/>
    </source>
</evidence>
<dbReference type="EMBL" id="LR796551">
    <property type="protein sequence ID" value="CAB4150911.1"/>
    <property type="molecule type" value="Genomic_DNA"/>
</dbReference>
<dbReference type="EMBL" id="LR798431">
    <property type="protein sequence ID" value="CAB5231109.1"/>
    <property type="molecule type" value="Genomic_DNA"/>
</dbReference>
<proteinExistence type="predicted"/>
<reference evidence="3" key="1">
    <citation type="submission" date="2020-04" db="EMBL/GenBank/DDBJ databases">
        <authorList>
            <person name="Chiriac C."/>
            <person name="Salcher M."/>
            <person name="Ghai R."/>
            <person name="Kavagutti S V."/>
        </authorList>
    </citation>
    <scope>NUCLEOTIDE SEQUENCE</scope>
</reference>
<organism evidence="3">
    <name type="scientific">uncultured Caudovirales phage</name>
    <dbReference type="NCBI Taxonomy" id="2100421"/>
    <lineage>
        <taxon>Viruses</taxon>
        <taxon>Duplodnaviria</taxon>
        <taxon>Heunggongvirae</taxon>
        <taxon>Uroviricota</taxon>
        <taxon>Caudoviricetes</taxon>
        <taxon>Peduoviridae</taxon>
        <taxon>Maltschvirus</taxon>
        <taxon>Maltschvirus maltsch</taxon>
    </lineage>
</organism>
<evidence type="ECO:0000313" key="8">
    <source>
        <dbReference type="EMBL" id="CAB4192848.1"/>
    </source>
</evidence>
<dbReference type="EMBL" id="LR797131">
    <property type="protein sequence ID" value="CAB4188928.1"/>
    <property type="molecule type" value="Genomic_DNA"/>
</dbReference>
<dbReference type="EMBL" id="LR797455">
    <property type="protein sequence ID" value="CAB4217357.1"/>
    <property type="molecule type" value="Genomic_DNA"/>
</dbReference>
<dbReference type="EMBL" id="LR796983">
    <property type="protein sequence ID" value="CAB4179624.1"/>
    <property type="molecule type" value="Genomic_DNA"/>
</dbReference>
<keyword evidence="1" id="KW-1133">Transmembrane helix</keyword>
<evidence type="ECO:0000313" key="7">
    <source>
        <dbReference type="EMBL" id="CAB4188928.1"/>
    </source>
</evidence>
<sequence length="70" mass="7368">MKDKLMWVITLGILGFIGLVVVGEYASLLYAQNQTGETVATNPEAIALVQNALVGLIGIIGGYFAGKVDK</sequence>
<gene>
    <name evidence="5" type="ORF">UFOVP1032_23</name>
    <name evidence="6" type="ORF">UFOVP1125_91</name>
    <name evidence="7" type="ORF">UFOVP1173_37</name>
    <name evidence="8" type="ORF">UFOVP1241_107</name>
    <name evidence="9" type="ORF">UFOVP1491_23</name>
    <name evidence="10" type="ORF">UFOVP1579_23</name>
    <name evidence="2" type="ORF">UFOVP485_98</name>
    <name evidence="3" type="ORF">UFOVP575_50</name>
    <name evidence="4" type="ORF">UFOVP963_110</name>
</gene>
<feature type="transmembrane region" description="Helical" evidence="1">
    <location>
        <begin position="46"/>
        <end position="66"/>
    </location>
</feature>
<evidence type="ECO:0000313" key="9">
    <source>
        <dbReference type="EMBL" id="CAB4217357.1"/>
    </source>
</evidence>
<dbReference type="EMBL" id="LR796457">
    <property type="protein sequence ID" value="CAB4145983.1"/>
    <property type="molecule type" value="Genomic_DNA"/>
</dbReference>
<name>A0A6J5MY89_9CAUD</name>
<evidence type="ECO:0000313" key="4">
    <source>
        <dbReference type="EMBL" id="CAB4175036.1"/>
    </source>
</evidence>
<keyword evidence="1" id="KW-0472">Membrane</keyword>
<dbReference type="EMBL" id="LR796915">
    <property type="protein sequence ID" value="CAB4175036.1"/>
    <property type="molecule type" value="Genomic_DNA"/>
</dbReference>
<evidence type="ECO:0000313" key="5">
    <source>
        <dbReference type="EMBL" id="CAB4179624.1"/>
    </source>
</evidence>
<evidence type="ECO:0000313" key="10">
    <source>
        <dbReference type="EMBL" id="CAB5231109.1"/>
    </source>
</evidence>
<dbReference type="EMBL" id="LR797080">
    <property type="protein sequence ID" value="CAB4185699.1"/>
    <property type="molecule type" value="Genomic_DNA"/>
</dbReference>
<keyword evidence="1" id="KW-0812">Transmembrane</keyword>